<evidence type="ECO:0000313" key="3">
    <source>
        <dbReference type="Proteomes" id="UP001221142"/>
    </source>
</evidence>
<proteinExistence type="predicted"/>
<feature type="compositionally biased region" description="Basic residues" evidence="1">
    <location>
        <begin position="293"/>
        <end position="303"/>
    </location>
</feature>
<dbReference type="Proteomes" id="UP001221142">
    <property type="component" value="Unassembled WGS sequence"/>
</dbReference>
<dbReference type="AlphaFoldDB" id="A0AAD7B804"/>
<sequence>MNTPNTHRTRATTRAGLHPPPPPLFSPQANADGASEAGDPDVGRNSAVPAASTTGGNADRSSALPTLTQSNIHIRPDVLGSEPASDEDEEGWIPVTRKTRRSHSGRSSDEVDTTITIHPASSKPTSDVHSVSSTTTVDKATHSMSLADLEANARRYQALSNKFSALAHGRSHPTGTSVDAQKESGGKSPKNEHKGMLIDFDGEVEELVLEEKETWVPHNADAGPSKKGKGVDPANWGGIPSLHNFSEKDLKRQQEMLANYAEINRIAKEEEKSARTSHNDFTPVVTSTPARNHAGRQRSKSPKASKASAHSTAPVGNTPSAAQVPEAPATPVGVSFVPPATAVAGDKAANGQETNPAPDLLSGLFTTEEIISLVNEKITQLTSQQLRERESTPTHTAPPVDEKRRARTPREPTPPK</sequence>
<gene>
    <name evidence="2" type="ORF">FB45DRAFT_874434</name>
</gene>
<feature type="compositionally biased region" description="Basic and acidic residues" evidence="1">
    <location>
        <begin position="400"/>
        <end position="410"/>
    </location>
</feature>
<feature type="compositionally biased region" description="Polar residues" evidence="1">
    <location>
        <begin position="51"/>
        <end position="72"/>
    </location>
</feature>
<evidence type="ECO:0000313" key="2">
    <source>
        <dbReference type="EMBL" id="KAJ7613477.1"/>
    </source>
</evidence>
<name>A0AAD7B804_9AGAR</name>
<evidence type="ECO:0000256" key="1">
    <source>
        <dbReference type="SAM" id="MobiDB-lite"/>
    </source>
</evidence>
<reference evidence="2" key="1">
    <citation type="submission" date="2023-03" db="EMBL/GenBank/DDBJ databases">
        <title>Massive genome expansion in bonnet fungi (Mycena s.s.) driven by repeated elements and novel gene families across ecological guilds.</title>
        <authorList>
            <consortium name="Lawrence Berkeley National Laboratory"/>
            <person name="Harder C.B."/>
            <person name="Miyauchi S."/>
            <person name="Viragh M."/>
            <person name="Kuo A."/>
            <person name="Thoen E."/>
            <person name="Andreopoulos B."/>
            <person name="Lu D."/>
            <person name="Skrede I."/>
            <person name="Drula E."/>
            <person name="Henrissat B."/>
            <person name="Morin E."/>
            <person name="Kohler A."/>
            <person name="Barry K."/>
            <person name="LaButti K."/>
            <person name="Morin E."/>
            <person name="Salamov A."/>
            <person name="Lipzen A."/>
            <person name="Mereny Z."/>
            <person name="Hegedus B."/>
            <person name="Baldrian P."/>
            <person name="Stursova M."/>
            <person name="Weitz H."/>
            <person name="Taylor A."/>
            <person name="Grigoriev I.V."/>
            <person name="Nagy L.G."/>
            <person name="Martin F."/>
            <person name="Kauserud H."/>
        </authorList>
    </citation>
    <scope>NUCLEOTIDE SEQUENCE</scope>
    <source>
        <strain evidence="2">9284</strain>
    </source>
</reference>
<keyword evidence="3" id="KW-1185">Reference proteome</keyword>
<feature type="region of interest" description="Disordered" evidence="1">
    <location>
        <begin position="382"/>
        <end position="416"/>
    </location>
</feature>
<organism evidence="2 3">
    <name type="scientific">Roridomyces roridus</name>
    <dbReference type="NCBI Taxonomy" id="1738132"/>
    <lineage>
        <taxon>Eukaryota</taxon>
        <taxon>Fungi</taxon>
        <taxon>Dikarya</taxon>
        <taxon>Basidiomycota</taxon>
        <taxon>Agaricomycotina</taxon>
        <taxon>Agaricomycetes</taxon>
        <taxon>Agaricomycetidae</taxon>
        <taxon>Agaricales</taxon>
        <taxon>Marasmiineae</taxon>
        <taxon>Mycenaceae</taxon>
        <taxon>Roridomyces</taxon>
    </lineage>
</organism>
<feature type="region of interest" description="Disordered" evidence="1">
    <location>
        <begin position="1"/>
        <end position="142"/>
    </location>
</feature>
<comment type="caution">
    <text evidence="2">The sequence shown here is derived from an EMBL/GenBank/DDBJ whole genome shotgun (WGS) entry which is preliminary data.</text>
</comment>
<protein>
    <submittedName>
        <fullName evidence="2">Uncharacterized protein</fullName>
    </submittedName>
</protein>
<feature type="region of interest" description="Disordered" evidence="1">
    <location>
        <begin position="164"/>
        <end position="196"/>
    </location>
</feature>
<feature type="compositionally biased region" description="Basic and acidic residues" evidence="1">
    <location>
        <begin position="180"/>
        <end position="196"/>
    </location>
</feature>
<dbReference type="EMBL" id="JARKIF010000028">
    <property type="protein sequence ID" value="KAJ7613477.1"/>
    <property type="molecule type" value="Genomic_DNA"/>
</dbReference>
<accession>A0AAD7B804</accession>
<feature type="compositionally biased region" description="Basic and acidic residues" evidence="1">
    <location>
        <begin position="269"/>
        <end position="278"/>
    </location>
</feature>
<feature type="compositionally biased region" description="Low complexity" evidence="1">
    <location>
        <begin position="125"/>
        <end position="138"/>
    </location>
</feature>
<feature type="region of interest" description="Disordered" evidence="1">
    <location>
        <begin position="269"/>
        <end position="337"/>
    </location>
</feature>
<feature type="region of interest" description="Disordered" evidence="1">
    <location>
        <begin position="215"/>
        <end position="235"/>
    </location>
</feature>